<sequence>MAEGIKQKRHHSAETERCVCQRGNLNPSDADSVTCSRRANWQNRKNQEIVGDVKTLDLRKLERLRSEEAKVGKDGSEEELSRCDYQGQGGEFAHSYEAYYRKATLGDWDTWINTAATCSMNYLVFDRLRLENEF</sequence>
<name>A0AAV7EDT9_ARIFI</name>
<keyword evidence="2" id="KW-1185">Reference proteome</keyword>
<accession>A0AAV7EDT9</accession>
<dbReference type="EMBL" id="JAINDJ010000005">
    <property type="protein sequence ID" value="KAG9445921.1"/>
    <property type="molecule type" value="Genomic_DNA"/>
</dbReference>
<comment type="caution">
    <text evidence="1">The sequence shown here is derived from an EMBL/GenBank/DDBJ whole genome shotgun (WGS) entry which is preliminary data.</text>
</comment>
<dbReference type="Proteomes" id="UP000825729">
    <property type="component" value="Unassembled WGS sequence"/>
</dbReference>
<gene>
    <name evidence="1" type="ORF">H6P81_012049</name>
</gene>
<reference evidence="1 2" key="1">
    <citation type="submission" date="2021-07" db="EMBL/GenBank/DDBJ databases">
        <title>The Aristolochia fimbriata genome: insights into angiosperm evolution, floral development and chemical biosynthesis.</title>
        <authorList>
            <person name="Jiao Y."/>
        </authorList>
    </citation>
    <scope>NUCLEOTIDE SEQUENCE [LARGE SCALE GENOMIC DNA]</scope>
    <source>
        <strain evidence="1">IBCAS-2021</strain>
        <tissue evidence="1">Leaf</tissue>
    </source>
</reference>
<dbReference type="AlphaFoldDB" id="A0AAV7EDT9"/>
<protein>
    <submittedName>
        <fullName evidence="1">Uncharacterized protein</fullName>
    </submittedName>
</protein>
<proteinExistence type="predicted"/>
<evidence type="ECO:0000313" key="1">
    <source>
        <dbReference type="EMBL" id="KAG9445921.1"/>
    </source>
</evidence>
<organism evidence="1 2">
    <name type="scientific">Aristolochia fimbriata</name>
    <name type="common">White veined hardy Dutchman's pipe vine</name>
    <dbReference type="NCBI Taxonomy" id="158543"/>
    <lineage>
        <taxon>Eukaryota</taxon>
        <taxon>Viridiplantae</taxon>
        <taxon>Streptophyta</taxon>
        <taxon>Embryophyta</taxon>
        <taxon>Tracheophyta</taxon>
        <taxon>Spermatophyta</taxon>
        <taxon>Magnoliopsida</taxon>
        <taxon>Magnoliidae</taxon>
        <taxon>Piperales</taxon>
        <taxon>Aristolochiaceae</taxon>
        <taxon>Aristolochia</taxon>
    </lineage>
</organism>
<evidence type="ECO:0000313" key="2">
    <source>
        <dbReference type="Proteomes" id="UP000825729"/>
    </source>
</evidence>